<evidence type="ECO:0000313" key="1">
    <source>
        <dbReference type="EMBL" id="JAD48984.1"/>
    </source>
</evidence>
<organism evidence="1">
    <name type="scientific">Arundo donax</name>
    <name type="common">Giant reed</name>
    <name type="synonym">Donax arundinaceus</name>
    <dbReference type="NCBI Taxonomy" id="35708"/>
    <lineage>
        <taxon>Eukaryota</taxon>
        <taxon>Viridiplantae</taxon>
        <taxon>Streptophyta</taxon>
        <taxon>Embryophyta</taxon>
        <taxon>Tracheophyta</taxon>
        <taxon>Spermatophyta</taxon>
        <taxon>Magnoliopsida</taxon>
        <taxon>Liliopsida</taxon>
        <taxon>Poales</taxon>
        <taxon>Poaceae</taxon>
        <taxon>PACMAD clade</taxon>
        <taxon>Arundinoideae</taxon>
        <taxon>Arundineae</taxon>
        <taxon>Arundo</taxon>
    </lineage>
</organism>
<protein>
    <submittedName>
        <fullName evidence="1">Uncharacterized protein</fullName>
    </submittedName>
</protein>
<proteinExistence type="predicted"/>
<dbReference type="EMBL" id="GBRH01248911">
    <property type="protein sequence ID" value="JAD48984.1"/>
    <property type="molecule type" value="Transcribed_RNA"/>
</dbReference>
<sequence>MCMETIRYSKKYGSMFYAHDVIFICIVSQYSTNTYKIIQKVPLKFKRQIY</sequence>
<reference evidence="1" key="2">
    <citation type="journal article" date="2015" name="Data Brief">
        <title>Shoot transcriptome of the giant reed, Arundo donax.</title>
        <authorList>
            <person name="Barrero R.A."/>
            <person name="Guerrero F.D."/>
            <person name="Moolhuijzen P."/>
            <person name="Goolsby J.A."/>
            <person name="Tidwell J."/>
            <person name="Bellgard S.E."/>
            <person name="Bellgard M.I."/>
        </authorList>
    </citation>
    <scope>NUCLEOTIDE SEQUENCE</scope>
    <source>
        <tissue evidence="1">Shoot tissue taken approximately 20 cm above the soil surface</tissue>
    </source>
</reference>
<dbReference type="AlphaFoldDB" id="A0A0A9ABE1"/>
<accession>A0A0A9ABE1</accession>
<reference evidence="1" key="1">
    <citation type="submission" date="2014-09" db="EMBL/GenBank/DDBJ databases">
        <authorList>
            <person name="Magalhaes I.L.F."/>
            <person name="Oliveira U."/>
            <person name="Santos F.R."/>
            <person name="Vidigal T.H.D.A."/>
            <person name="Brescovit A.D."/>
            <person name="Santos A.J."/>
        </authorList>
    </citation>
    <scope>NUCLEOTIDE SEQUENCE</scope>
    <source>
        <tissue evidence="1">Shoot tissue taken approximately 20 cm above the soil surface</tissue>
    </source>
</reference>
<name>A0A0A9ABE1_ARUDO</name>